<dbReference type="EMBL" id="JANIIK010000113">
    <property type="protein sequence ID" value="KAJ3591887.1"/>
    <property type="molecule type" value="Genomic_DNA"/>
</dbReference>
<name>A0A9Q0DSL5_9TELE</name>
<gene>
    <name evidence="2" type="ORF">NHX12_007018</name>
</gene>
<feature type="compositionally biased region" description="Gly residues" evidence="1">
    <location>
        <begin position="237"/>
        <end position="250"/>
    </location>
</feature>
<dbReference type="OrthoDB" id="8931925at2759"/>
<proteinExistence type="predicted"/>
<keyword evidence="3" id="KW-1185">Reference proteome</keyword>
<dbReference type="AlphaFoldDB" id="A0A9Q0DSL5"/>
<evidence type="ECO:0000256" key="1">
    <source>
        <dbReference type="SAM" id="MobiDB-lite"/>
    </source>
</evidence>
<feature type="compositionally biased region" description="Basic residues" evidence="1">
    <location>
        <begin position="222"/>
        <end position="231"/>
    </location>
</feature>
<sequence>MGRHQVNPIRQFFTFEPASNKSFCQIVGCEAKIAGNHGGNLQRHIEKKHPSTFKEIQRQHGLERPPGDGGHTSLHSVEEGEEEDERTYEYDPACSTPNIFSHYRSITPPDLTEQASLAFRLKGESDEDLLSNDLPPRALRHDVVLKQFTDIMLADMQQIEDPLLLIKLRRDITDLVFKAVEEDAKRSHIGSRKELYCPMLPHFQMSSEPCSSGGGPSSYLKTSRKQRRANRSQRMLTGGGGGRGGRGGGRAGEEWSDLNSSVTLPTHQVKAETESLEEMEIPALFPPINLEGNNKG</sequence>
<comment type="caution">
    <text evidence="2">The sequence shown here is derived from an EMBL/GenBank/DDBJ whole genome shotgun (WGS) entry which is preliminary data.</text>
</comment>
<evidence type="ECO:0000313" key="3">
    <source>
        <dbReference type="Proteomes" id="UP001148018"/>
    </source>
</evidence>
<organism evidence="2 3">
    <name type="scientific">Muraenolepis orangiensis</name>
    <name type="common">Patagonian moray cod</name>
    <dbReference type="NCBI Taxonomy" id="630683"/>
    <lineage>
        <taxon>Eukaryota</taxon>
        <taxon>Metazoa</taxon>
        <taxon>Chordata</taxon>
        <taxon>Craniata</taxon>
        <taxon>Vertebrata</taxon>
        <taxon>Euteleostomi</taxon>
        <taxon>Actinopterygii</taxon>
        <taxon>Neopterygii</taxon>
        <taxon>Teleostei</taxon>
        <taxon>Neoteleostei</taxon>
        <taxon>Acanthomorphata</taxon>
        <taxon>Zeiogadaria</taxon>
        <taxon>Gadariae</taxon>
        <taxon>Gadiformes</taxon>
        <taxon>Muraenolepidoidei</taxon>
        <taxon>Muraenolepididae</taxon>
        <taxon>Muraenolepis</taxon>
    </lineage>
</organism>
<feature type="compositionally biased region" description="Basic and acidic residues" evidence="1">
    <location>
        <begin position="55"/>
        <end position="66"/>
    </location>
</feature>
<accession>A0A9Q0DSL5</accession>
<evidence type="ECO:0008006" key="4">
    <source>
        <dbReference type="Google" id="ProtNLM"/>
    </source>
</evidence>
<protein>
    <recommendedName>
        <fullName evidence="4">BED-type domain-containing protein</fullName>
    </recommendedName>
</protein>
<feature type="compositionally biased region" description="Polar residues" evidence="1">
    <location>
        <begin position="257"/>
        <end position="266"/>
    </location>
</feature>
<dbReference type="Proteomes" id="UP001148018">
    <property type="component" value="Unassembled WGS sequence"/>
</dbReference>
<evidence type="ECO:0000313" key="2">
    <source>
        <dbReference type="EMBL" id="KAJ3591887.1"/>
    </source>
</evidence>
<feature type="region of interest" description="Disordered" evidence="1">
    <location>
        <begin position="55"/>
        <end position="89"/>
    </location>
</feature>
<feature type="region of interest" description="Disordered" evidence="1">
    <location>
        <begin position="207"/>
        <end position="296"/>
    </location>
</feature>
<reference evidence="2" key="1">
    <citation type="submission" date="2022-07" db="EMBL/GenBank/DDBJ databases">
        <title>Chromosome-level genome of Muraenolepis orangiensis.</title>
        <authorList>
            <person name="Kim J."/>
        </authorList>
    </citation>
    <scope>NUCLEOTIDE SEQUENCE</scope>
    <source>
        <strain evidence="2">KU_S4_2022</strain>
        <tissue evidence="2">Muscle</tissue>
    </source>
</reference>